<dbReference type="CDD" id="cd02440">
    <property type="entry name" value="AdoMet_MTases"/>
    <property type="match status" value="1"/>
</dbReference>
<dbReference type="RefSeq" id="WP_138088605.1">
    <property type="nucleotide sequence ID" value="NZ_VAUV01000025.1"/>
</dbReference>
<dbReference type="GO" id="GO:0008168">
    <property type="term" value="F:methyltransferase activity"/>
    <property type="evidence" value="ECO:0007669"/>
    <property type="project" value="UniProtKB-KW"/>
</dbReference>
<organism evidence="1 2">
    <name type="scientific">Phragmitibacter flavus</name>
    <dbReference type="NCBI Taxonomy" id="2576071"/>
    <lineage>
        <taxon>Bacteria</taxon>
        <taxon>Pseudomonadati</taxon>
        <taxon>Verrucomicrobiota</taxon>
        <taxon>Verrucomicrobiia</taxon>
        <taxon>Verrucomicrobiales</taxon>
        <taxon>Verrucomicrobiaceae</taxon>
        <taxon>Phragmitibacter</taxon>
    </lineage>
</organism>
<protein>
    <submittedName>
        <fullName evidence="1">Methyltransferase domain-containing protein</fullName>
    </submittedName>
</protein>
<dbReference type="GO" id="GO:0032259">
    <property type="term" value="P:methylation"/>
    <property type="evidence" value="ECO:0007669"/>
    <property type="project" value="UniProtKB-KW"/>
</dbReference>
<dbReference type="PANTHER" id="PTHR43591">
    <property type="entry name" value="METHYLTRANSFERASE"/>
    <property type="match status" value="1"/>
</dbReference>
<evidence type="ECO:0000313" key="2">
    <source>
        <dbReference type="Proteomes" id="UP000306196"/>
    </source>
</evidence>
<keyword evidence="1" id="KW-0808">Transferase</keyword>
<dbReference type="OrthoDB" id="9760689at2"/>
<dbReference type="Proteomes" id="UP000306196">
    <property type="component" value="Unassembled WGS sequence"/>
</dbReference>
<dbReference type="Gene3D" id="3.40.50.150">
    <property type="entry name" value="Vaccinia Virus protein VP39"/>
    <property type="match status" value="1"/>
</dbReference>
<sequence length="242" mass="27873">MNYRGRFYPESKFGNFTDVDGTIAFYTRVHSLLQPNDVVIDVGCGRAEYQDDQVKLRRDLRIFQGKVKTVIGIDVDPAAQTNPFMDEVRMIEGSNWPLEDASANFVVADFVMEHLPNPSEFFSEAFRVLKPGGHLALRTTNRWNYFTLAARLIPTNLHMKVLGKVQEKRLEEDVFPKHYRCNTVPALRNAIKQRGFDGIAYGYEAEPSYLSFSVIAYWFGVLHQRFAPNWLRPAIFVFARKP</sequence>
<dbReference type="InterPro" id="IPR029063">
    <property type="entry name" value="SAM-dependent_MTases_sf"/>
</dbReference>
<comment type="caution">
    <text evidence="1">The sequence shown here is derived from an EMBL/GenBank/DDBJ whole genome shotgun (WGS) entry which is preliminary data.</text>
</comment>
<name>A0A5R8K7T4_9BACT</name>
<gene>
    <name evidence="1" type="ORF">FEM03_22680</name>
</gene>
<proteinExistence type="predicted"/>
<dbReference type="SUPFAM" id="SSF53335">
    <property type="entry name" value="S-adenosyl-L-methionine-dependent methyltransferases"/>
    <property type="match status" value="1"/>
</dbReference>
<keyword evidence="2" id="KW-1185">Reference proteome</keyword>
<evidence type="ECO:0000313" key="1">
    <source>
        <dbReference type="EMBL" id="TLD68414.1"/>
    </source>
</evidence>
<keyword evidence="1" id="KW-0489">Methyltransferase</keyword>
<accession>A0A5R8K7T4</accession>
<dbReference type="AlphaFoldDB" id="A0A5R8K7T4"/>
<dbReference type="PANTHER" id="PTHR43591:SF24">
    <property type="entry name" value="2-METHOXY-6-POLYPRENYL-1,4-BENZOQUINOL METHYLASE, MITOCHONDRIAL"/>
    <property type="match status" value="1"/>
</dbReference>
<dbReference type="EMBL" id="VAUV01000025">
    <property type="protein sequence ID" value="TLD68414.1"/>
    <property type="molecule type" value="Genomic_DNA"/>
</dbReference>
<dbReference type="Pfam" id="PF13489">
    <property type="entry name" value="Methyltransf_23"/>
    <property type="match status" value="1"/>
</dbReference>
<reference evidence="1 2" key="1">
    <citation type="submission" date="2019-05" db="EMBL/GenBank/DDBJ databases">
        <title>Verrucobacter flavum gen. nov., sp. nov. a new member of the family Verrucomicrobiaceae.</title>
        <authorList>
            <person name="Szuroczki S."/>
            <person name="Abbaszade G."/>
            <person name="Szabo A."/>
            <person name="Felfoldi T."/>
            <person name="Schumann P."/>
            <person name="Boka K."/>
            <person name="Keki Z."/>
            <person name="Toumi M."/>
            <person name="Toth E."/>
        </authorList>
    </citation>
    <scope>NUCLEOTIDE SEQUENCE [LARGE SCALE GENOMIC DNA]</scope>
    <source>
        <strain evidence="1 2">MG-N-17</strain>
    </source>
</reference>